<feature type="signal peptide" evidence="1">
    <location>
        <begin position="1"/>
        <end position="28"/>
    </location>
</feature>
<evidence type="ECO:0000313" key="2">
    <source>
        <dbReference type="EMBL" id="MCT2559365.1"/>
    </source>
</evidence>
<protein>
    <recommendedName>
        <fullName evidence="4">Lipoprotein</fullName>
    </recommendedName>
</protein>
<sequence length="43" mass="4327">MKAMTRKIVVLAAALGLAACATVGGTMALDPEAQVPEAGEDVR</sequence>
<dbReference type="AlphaFoldDB" id="A0A9X3A9Y9"/>
<evidence type="ECO:0008006" key="4">
    <source>
        <dbReference type="Google" id="ProtNLM"/>
    </source>
</evidence>
<feature type="chain" id="PRO_5040772624" description="Lipoprotein" evidence="1">
    <location>
        <begin position="29"/>
        <end position="43"/>
    </location>
</feature>
<dbReference type="RefSeq" id="WP_259962253.1">
    <property type="nucleotide sequence ID" value="NZ_JAOAMV010000005.1"/>
</dbReference>
<organism evidence="2 3">
    <name type="scientific">Tsuneonella litorea</name>
    <dbReference type="NCBI Taxonomy" id="2976475"/>
    <lineage>
        <taxon>Bacteria</taxon>
        <taxon>Pseudomonadati</taxon>
        <taxon>Pseudomonadota</taxon>
        <taxon>Alphaproteobacteria</taxon>
        <taxon>Sphingomonadales</taxon>
        <taxon>Erythrobacteraceae</taxon>
        <taxon>Tsuneonella</taxon>
    </lineage>
</organism>
<reference evidence="2" key="1">
    <citation type="submission" date="2022-09" db="EMBL/GenBank/DDBJ databases">
        <title>The genome sequence of Tsuneonella sp. YG55.</title>
        <authorList>
            <person name="Liu Y."/>
        </authorList>
    </citation>
    <scope>NUCLEOTIDE SEQUENCE</scope>
    <source>
        <strain evidence="2">YG55</strain>
    </source>
</reference>
<keyword evidence="1" id="KW-0732">Signal</keyword>
<dbReference type="PROSITE" id="PS51257">
    <property type="entry name" value="PROKAR_LIPOPROTEIN"/>
    <property type="match status" value="1"/>
</dbReference>
<accession>A0A9X3A9Y9</accession>
<proteinExistence type="predicted"/>
<name>A0A9X3A9Y9_9SPHN</name>
<dbReference type="EMBL" id="JAOAMV010000005">
    <property type="protein sequence ID" value="MCT2559365.1"/>
    <property type="molecule type" value="Genomic_DNA"/>
</dbReference>
<evidence type="ECO:0000313" key="3">
    <source>
        <dbReference type="Proteomes" id="UP001142648"/>
    </source>
</evidence>
<keyword evidence="3" id="KW-1185">Reference proteome</keyword>
<evidence type="ECO:0000256" key="1">
    <source>
        <dbReference type="SAM" id="SignalP"/>
    </source>
</evidence>
<comment type="caution">
    <text evidence="2">The sequence shown here is derived from an EMBL/GenBank/DDBJ whole genome shotgun (WGS) entry which is preliminary data.</text>
</comment>
<gene>
    <name evidence="2" type="ORF">N0B51_10280</name>
</gene>
<dbReference type="Proteomes" id="UP001142648">
    <property type="component" value="Unassembled WGS sequence"/>
</dbReference>